<evidence type="ECO:0008006" key="5">
    <source>
        <dbReference type="Google" id="ProtNLM"/>
    </source>
</evidence>
<accession>A0ABQ5MKR4</accession>
<dbReference type="EMBL" id="BRVO01000002">
    <property type="protein sequence ID" value="GLB50005.1"/>
    <property type="molecule type" value="Genomic_DNA"/>
</dbReference>
<dbReference type="PANTHER" id="PTHR12526:SF630">
    <property type="entry name" value="GLYCOSYLTRANSFERASE"/>
    <property type="match status" value="1"/>
</dbReference>
<reference evidence="3" key="1">
    <citation type="submission" date="2022-07" db="EMBL/GenBank/DDBJ databases">
        <title>Taxonomy of Novel Oxalotrophic and Methylotrophic Bacteria.</title>
        <authorList>
            <person name="Sahin N."/>
            <person name="Tani A."/>
        </authorList>
    </citation>
    <scope>NUCLEOTIDE SEQUENCE</scope>
    <source>
        <strain evidence="3">Y10</strain>
    </source>
</reference>
<dbReference type="Pfam" id="PF00534">
    <property type="entry name" value="Glycos_transf_1"/>
    <property type="match status" value="1"/>
</dbReference>
<dbReference type="Pfam" id="PF13439">
    <property type="entry name" value="Glyco_transf_4"/>
    <property type="match status" value="1"/>
</dbReference>
<dbReference type="Proteomes" id="UP001143543">
    <property type="component" value="Unassembled WGS sequence"/>
</dbReference>
<evidence type="ECO:0000259" key="1">
    <source>
        <dbReference type="Pfam" id="PF00534"/>
    </source>
</evidence>
<dbReference type="PANTHER" id="PTHR12526">
    <property type="entry name" value="GLYCOSYLTRANSFERASE"/>
    <property type="match status" value="1"/>
</dbReference>
<keyword evidence="4" id="KW-1185">Reference proteome</keyword>
<organism evidence="3 4">
    <name type="scientific">Neptunitalea lumnitzerae</name>
    <dbReference type="NCBI Taxonomy" id="2965509"/>
    <lineage>
        <taxon>Bacteria</taxon>
        <taxon>Pseudomonadati</taxon>
        <taxon>Bacteroidota</taxon>
        <taxon>Flavobacteriia</taxon>
        <taxon>Flavobacteriales</taxon>
        <taxon>Flavobacteriaceae</taxon>
        <taxon>Neptunitalea</taxon>
    </lineage>
</organism>
<dbReference type="SUPFAM" id="SSF53756">
    <property type="entry name" value="UDP-Glycosyltransferase/glycogen phosphorylase"/>
    <property type="match status" value="1"/>
</dbReference>
<evidence type="ECO:0000259" key="2">
    <source>
        <dbReference type="Pfam" id="PF13439"/>
    </source>
</evidence>
<evidence type="ECO:0000313" key="3">
    <source>
        <dbReference type="EMBL" id="GLB50005.1"/>
    </source>
</evidence>
<dbReference type="InterPro" id="IPR028098">
    <property type="entry name" value="Glyco_trans_4-like_N"/>
</dbReference>
<sequence>MSTGGAEKAAARLSVELDKLGYSISIITFLDDVVYNYQGKLVNLGIKESSIKPIRHFQKLSRLQQFLKQEQPSLIIDFRMRNHWFKERMLYTAVFKKYAMCYVVSSSHIAWHLPKGSFFKKVYNNAHVVGVSKYIASKLAKDYALEKVHYIPNFYNELEEGVQIARPTDVPENYIVAVGSLRNAIKQFDQLIATYERSRLPKHQIALVILGEGEDRENLESLISALNLTNKVLLLGYKSNVEAYLKYANFLVLSSKLEGFPNVILESLSLGTPVVSFDCVSGPSEMITDKENGLLVANQNFGALRKALDDFSTDKELYNHCKTHAQQNLTKFSTDTIMRKWLEILK</sequence>
<name>A0ABQ5MKR4_9FLAO</name>
<dbReference type="Gene3D" id="3.40.50.2000">
    <property type="entry name" value="Glycogen Phosphorylase B"/>
    <property type="match status" value="2"/>
</dbReference>
<feature type="domain" description="Glycosyltransferase subfamily 4-like N-terminal" evidence="2">
    <location>
        <begin position="4"/>
        <end position="155"/>
    </location>
</feature>
<dbReference type="InterPro" id="IPR001296">
    <property type="entry name" value="Glyco_trans_1"/>
</dbReference>
<protein>
    <recommendedName>
        <fullName evidence="5">Glycosyltransferase</fullName>
    </recommendedName>
</protein>
<gene>
    <name evidence="3" type="ORF">Y10_23730</name>
</gene>
<feature type="domain" description="Glycosyl transferase family 1" evidence="1">
    <location>
        <begin position="170"/>
        <end position="327"/>
    </location>
</feature>
<comment type="caution">
    <text evidence="3">The sequence shown here is derived from an EMBL/GenBank/DDBJ whole genome shotgun (WGS) entry which is preliminary data.</text>
</comment>
<proteinExistence type="predicted"/>
<evidence type="ECO:0000313" key="4">
    <source>
        <dbReference type="Proteomes" id="UP001143543"/>
    </source>
</evidence>